<proteinExistence type="predicted"/>
<dbReference type="Proteomes" id="UP001148662">
    <property type="component" value="Unassembled WGS sequence"/>
</dbReference>
<evidence type="ECO:0000313" key="2">
    <source>
        <dbReference type="Proteomes" id="UP001148662"/>
    </source>
</evidence>
<sequence length="162" mass="17367">MSVSKQGDRLVTGLDDHTARIWDILTGDVLVVLSGHDGNVYAVAFSDDGSEVVYGGHDGNVVVADSYTGDIKHIWQEDAGDEETIVNTVSFSHSGDLVAAGAADGNVRLYNNETGNFIAQYSAHTDKVKTVHFAHDDRDLISSSDDGSVRVFSLVDTLRLAL</sequence>
<accession>A0ACC1SKD4</accession>
<keyword evidence="2" id="KW-1185">Reference proteome</keyword>
<comment type="caution">
    <text evidence="1">The sequence shown here is derived from an EMBL/GenBank/DDBJ whole genome shotgun (WGS) entry which is preliminary data.</text>
</comment>
<protein>
    <submittedName>
        <fullName evidence="1">Uncharacterized protein</fullName>
    </submittedName>
</protein>
<evidence type="ECO:0000313" key="1">
    <source>
        <dbReference type="EMBL" id="KAJ3541649.1"/>
    </source>
</evidence>
<name>A0ACC1SKD4_9APHY</name>
<reference evidence="1" key="1">
    <citation type="submission" date="2022-07" db="EMBL/GenBank/DDBJ databases">
        <title>Genome Sequence of Phlebia brevispora.</title>
        <authorList>
            <person name="Buettner E."/>
        </authorList>
    </citation>
    <scope>NUCLEOTIDE SEQUENCE</scope>
    <source>
        <strain evidence="1">MPL23</strain>
    </source>
</reference>
<organism evidence="1 2">
    <name type="scientific">Phlebia brevispora</name>
    <dbReference type="NCBI Taxonomy" id="194682"/>
    <lineage>
        <taxon>Eukaryota</taxon>
        <taxon>Fungi</taxon>
        <taxon>Dikarya</taxon>
        <taxon>Basidiomycota</taxon>
        <taxon>Agaricomycotina</taxon>
        <taxon>Agaricomycetes</taxon>
        <taxon>Polyporales</taxon>
        <taxon>Meruliaceae</taxon>
        <taxon>Phlebia</taxon>
    </lineage>
</organism>
<dbReference type="EMBL" id="JANHOG010001193">
    <property type="protein sequence ID" value="KAJ3541649.1"/>
    <property type="molecule type" value="Genomic_DNA"/>
</dbReference>
<gene>
    <name evidence="1" type="ORF">NM688_g6056</name>
</gene>